<proteinExistence type="predicted"/>
<dbReference type="AlphaFoldDB" id="Q1MQM3"/>
<dbReference type="InterPro" id="IPR013578">
    <property type="entry name" value="Peptidase_M16C_assoc"/>
</dbReference>
<evidence type="ECO:0000259" key="1">
    <source>
        <dbReference type="SMART" id="SM01264"/>
    </source>
</evidence>
<dbReference type="Pfam" id="PF08367">
    <property type="entry name" value="M16C_assoc"/>
    <property type="match status" value="1"/>
</dbReference>
<protein>
    <submittedName>
        <fullName evidence="2">Predicted Zn-dependent peptidases, insulinase-like</fullName>
    </submittedName>
</protein>
<organism evidence="2 3">
    <name type="scientific">Lawsonia intracellularis (strain PHE/MN1-00)</name>
    <dbReference type="NCBI Taxonomy" id="363253"/>
    <lineage>
        <taxon>Bacteria</taxon>
        <taxon>Pseudomonadati</taxon>
        <taxon>Thermodesulfobacteriota</taxon>
        <taxon>Desulfovibrionia</taxon>
        <taxon>Desulfovibrionales</taxon>
        <taxon>Desulfovibrionaceae</taxon>
        <taxon>Lawsonia</taxon>
    </lineage>
</organism>
<keyword evidence="3" id="KW-1185">Reference proteome</keyword>
<dbReference type="PANTHER" id="PTHR43016:SF13">
    <property type="entry name" value="PRESEQUENCE PROTEASE, MITOCHONDRIAL"/>
    <property type="match status" value="1"/>
</dbReference>
<dbReference type="InterPro" id="IPR007863">
    <property type="entry name" value="Peptidase_M16_C"/>
</dbReference>
<dbReference type="EMBL" id="AM180252">
    <property type="protein sequence ID" value="CAJ54704.1"/>
    <property type="molecule type" value="Genomic_DNA"/>
</dbReference>
<feature type="domain" description="Peptidase M16C associated" evidence="1">
    <location>
        <begin position="453"/>
        <end position="702"/>
    </location>
</feature>
<dbReference type="FunFam" id="3.30.830.10:FF:000034">
    <property type="entry name" value="presequence protease 1, chloroplastic/mitochondrial"/>
    <property type="match status" value="1"/>
</dbReference>
<dbReference type="InterPro" id="IPR055130">
    <property type="entry name" value="PreP_C"/>
</dbReference>
<dbReference type="GO" id="GO:0016485">
    <property type="term" value="P:protein processing"/>
    <property type="evidence" value="ECO:0007669"/>
    <property type="project" value="TreeGrafter"/>
</dbReference>
<dbReference type="RefSeq" id="WP_011526733.1">
    <property type="nucleotide sequence ID" value="NC_008011.1"/>
</dbReference>
<dbReference type="Pfam" id="PF05193">
    <property type="entry name" value="Peptidase_M16_C"/>
    <property type="match status" value="1"/>
</dbReference>
<reference evidence="2 3" key="1">
    <citation type="submission" date="2005-11" db="EMBL/GenBank/DDBJ databases">
        <title>The complete genome sequence of Lawsonia intracellularis: the causative agent of proliferative enteropathy.</title>
        <authorList>
            <person name="Kaur K."/>
            <person name="Zhang Q."/>
            <person name="Beckler D."/>
            <person name="Munir S."/>
            <person name="Li L."/>
            <person name="Kinsley K."/>
            <person name="Herron L."/>
            <person name="Peterson A."/>
            <person name="May B."/>
            <person name="Singh S."/>
            <person name="Gebhart C."/>
            <person name="Kapur V."/>
        </authorList>
    </citation>
    <scope>NUCLEOTIDE SEQUENCE [LARGE SCALE GENOMIC DNA]</scope>
    <source>
        <strain evidence="2 3">PHE/MN1-00</strain>
    </source>
</reference>
<sequence length="963" mass="109064">MNTHYTLIREVKIPEVSGIAKYWRHNGTNAEILSISNNDENKCFGVTFRTPPHDSTGVAHILEHSVLCGSKKYPIKEPFVELLKGSLQTFLNAFTFPDKTCYPIASANLQDFYNLIDVYLDAVFFPLITKSIFQQEGWHIEIEDTKKPLTYKGVVFNEMKGVYSSPDAILMEKSQQSLFPNMLYSLDSGGDPKIIPQLTYEKFIEFHSSHYHPSNARFFFWGDDPEEERLMRLLPILSQFTEKKIDSTIPLQSYLQKENVLKVPYATGEQSEKGHITFNWLLCPTTEADEILLLEILEHILLGLPGSPLRKVLIESGLGEDVTGVGFEKDLQQTYFSVGLRSINPESSHKIEKLILQTLEDLSNNIPTPIIDAAINSIEFSLRENNSGKFPRGLTAMLRSLRTWLYDADPLIPLRWEKPLSDIKQRHANGEKIFEKAIRKWFIENKHKSIVTLIPDSKLAEQRENDEQKQLKQIKDSLSELEVNQLIKDTITLQENQQCPDTPEALATIPSLTLKDLPPKNAVIPCIVENDKQITILKHPIDTSGIVYVECLFSLDAVPDDLLYLVPLFGRCLTELGTHKHSFVELGVLLASKTGGIDISPLITTTRGTQLPVAKLCISGKATEDHITDLFSILEEILLETQFDLKDRFLQMALEERARIEQALIPAGHNVVITRLRSPYSIAGQISENIGGVSYLEALRNLTERIHSDWHSIHTDLTKLQQIIINKQHTIFNITASETLLLKTLPLINQIEYKLPYVENNPILRTTKKPLIGEILQVPSQVNYVGKGCNIYELGYKWNGSAHVITRHLRMAWLWDQVRVQGGAYGVFCTLDRMNGSLTQVSYRDPNVERTIKAFDQSANYLKNLQLTDRELTRAIVGAIGDLDSYMLPDAKGMASLTRYLTDDQDEIRQHMREEILSTTKKQFTEFAEVMAEVAKTGSVCILGGSAATDIAQQNNWVIHQLL</sequence>
<name>Q1MQM3_LAWIP</name>
<dbReference type="Pfam" id="PF00675">
    <property type="entry name" value="Peptidase_M16"/>
    <property type="match status" value="1"/>
</dbReference>
<dbReference type="OrthoDB" id="9762027at2"/>
<dbReference type="InterPro" id="IPR011765">
    <property type="entry name" value="Pept_M16_N"/>
</dbReference>
<dbReference type="InterPro" id="IPR011249">
    <property type="entry name" value="Metalloenz_LuxS/M16"/>
</dbReference>
<dbReference type="HOGENOM" id="CLU_009165_1_0_7"/>
<dbReference type="GO" id="GO:0046872">
    <property type="term" value="F:metal ion binding"/>
    <property type="evidence" value="ECO:0007669"/>
    <property type="project" value="InterPro"/>
</dbReference>
<dbReference type="GO" id="GO:0004222">
    <property type="term" value="F:metalloendopeptidase activity"/>
    <property type="evidence" value="ECO:0007669"/>
    <property type="project" value="TreeGrafter"/>
</dbReference>
<dbReference type="KEGG" id="lip:LI0650"/>
<dbReference type="Proteomes" id="UP000002430">
    <property type="component" value="Chromosome"/>
</dbReference>
<accession>Q1MQM3</accession>
<evidence type="ECO:0000313" key="3">
    <source>
        <dbReference type="Proteomes" id="UP000002430"/>
    </source>
</evidence>
<dbReference type="Gene3D" id="3.30.830.10">
    <property type="entry name" value="Metalloenzyme, LuxS/M16 peptidase-like"/>
    <property type="match status" value="4"/>
</dbReference>
<evidence type="ECO:0000313" key="2">
    <source>
        <dbReference type="EMBL" id="CAJ54704.1"/>
    </source>
</evidence>
<dbReference type="MEROPS" id="M16.018"/>
<dbReference type="eggNOG" id="COG1026">
    <property type="taxonomic scope" value="Bacteria"/>
</dbReference>
<dbReference type="SUPFAM" id="SSF63411">
    <property type="entry name" value="LuxS/MPP-like metallohydrolase"/>
    <property type="match status" value="4"/>
</dbReference>
<gene>
    <name evidence="2" type="ordered locus">LI0650</name>
</gene>
<dbReference type="PANTHER" id="PTHR43016">
    <property type="entry name" value="PRESEQUENCE PROTEASE"/>
    <property type="match status" value="1"/>
</dbReference>
<dbReference type="SMART" id="SM01264">
    <property type="entry name" value="M16C_associated"/>
    <property type="match status" value="1"/>
</dbReference>
<dbReference type="STRING" id="363253.LI0650"/>
<dbReference type="Pfam" id="PF22516">
    <property type="entry name" value="PreP_C"/>
    <property type="match status" value="1"/>
</dbReference>